<gene>
    <name evidence="1" type="ORF">LRHMDP3_117</name>
</gene>
<name>A0AB33XY75_LACRH</name>
<comment type="caution">
    <text evidence="1">The sequence shown here is derived from an EMBL/GenBank/DDBJ whole genome shotgun (WGS) entry which is preliminary data.</text>
</comment>
<evidence type="ECO:0000313" key="1">
    <source>
        <dbReference type="EMBL" id="EKS53585.1"/>
    </source>
</evidence>
<accession>A0AB33XY75</accession>
<organism evidence="1 2">
    <name type="scientific">Lacticaseibacillus rhamnosus LRHMDP3</name>
    <dbReference type="NCBI Taxonomy" id="1203259"/>
    <lineage>
        <taxon>Bacteria</taxon>
        <taxon>Bacillati</taxon>
        <taxon>Bacillota</taxon>
        <taxon>Bacilli</taxon>
        <taxon>Lactobacillales</taxon>
        <taxon>Lactobacillaceae</taxon>
        <taxon>Lacticaseibacillus</taxon>
    </lineage>
</organism>
<protein>
    <submittedName>
        <fullName evidence="1">Uncharacterized protein</fullName>
    </submittedName>
</protein>
<dbReference type="EMBL" id="AMQX01000001">
    <property type="protein sequence ID" value="EKS53585.1"/>
    <property type="molecule type" value="Genomic_DNA"/>
</dbReference>
<evidence type="ECO:0000313" key="2">
    <source>
        <dbReference type="Proteomes" id="UP000009352"/>
    </source>
</evidence>
<reference evidence="1 2" key="1">
    <citation type="journal article" date="2013" name="Genome Announc.">
        <title>Draft Genome Sequence of Staphylococcus simulans UMC-CNS-990, Isolated from a Case of Chronic Bovine Mastitis.</title>
        <authorList>
            <person name="Calcutt M.J."/>
            <person name="Foecking M.F."/>
            <person name="Hsieh H.Y."/>
            <person name="Perry J."/>
            <person name="Stewart G.C."/>
            <person name="Middleton J.R."/>
        </authorList>
    </citation>
    <scope>NUCLEOTIDE SEQUENCE [LARGE SCALE GENOMIC DNA]</scope>
    <source>
        <strain evidence="1 2">LRHMDP3</strain>
    </source>
</reference>
<dbReference type="Proteomes" id="UP000009352">
    <property type="component" value="Unassembled WGS sequence"/>
</dbReference>
<dbReference type="AlphaFoldDB" id="A0AB33XY75"/>
<sequence>MRSQFIRPFFRTYLWYGWLYQGKIRIETVALCGGALQIIGLVRRWLLQASPLLARIGLVYD</sequence>
<proteinExistence type="predicted"/>